<comment type="subcellular location">
    <subcellularLocation>
        <location evidence="7">Plastid</location>
        <location evidence="7">Chloroplast</location>
    </subcellularLocation>
</comment>
<evidence type="ECO:0000259" key="14">
    <source>
        <dbReference type="Pfam" id="PF10385"/>
    </source>
</evidence>
<evidence type="ECO:0000256" key="8">
    <source>
        <dbReference type="RuleBase" id="RU000434"/>
    </source>
</evidence>
<dbReference type="CDD" id="cd00653">
    <property type="entry name" value="RNA_pol_B_RPB2"/>
    <property type="match status" value="1"/>
</dbReference>
<dbReference type="PANTHER" id="PTHR20856">
    <property type="entry name" value="DNA-DIRECTED RNA POLYMERASE I SUBUNIT 2"/>
    <property type="match status" value="1"/>
</dbReference>
<dbReference type="InterPro" id="IPR014724">
    <property type="entry name" value="RNA_pol_RPB2_OB-fold"/>
</dbReference>
<feature type="domain" description="RNA polymerase Rpb2" evidence="11">
    <location>
        <begin position="1294"/>
        <end position="1367"/>
    </location>
</feature>
<evidence type="ECO:0000259" key="12">
    <source>
        <dbReference type="Pfam" id="PF04561"/>
    </source>
</evidence>
<dbReference type="Pfam" id="PF04565">
    <property type="entry name" value="RNA_pol_Rpb2_3"/>
    <property type="match status" value="1"/>
</dbReference>
<dbReference type="InterPro" id="IPR019462">
    <property type="entry name" value="DNA-dir_RNA_pol_bsu_external_1"/>
</dbReference>
<dbReference type="EMBL" id="MG755808">
    <property type="protein sequence ID" value="AWT40407.1"/>
    <property type="molecule type" value="Genomic_DNA"/>
</dbReference>
<keyword evidence="5 7" id="KW-0804">Transcription</keyword>
<gene>
    <name evidence="7 15" type="primary">rpoB</name>
</gene>
<dbReference type="InterPro" id="IPR037034">
    <property type="entry name" value="RNA_pol_Rpb2_2_sf"/>
</dbReference>
<accession>A0A2U9NTE6</accession>
<dbReference type="InterPro" id="IPR010243">
    <property type="entry name" value="RNA_pol_bsu_bac"/>
</dbReference>
<keyword evidence="15" id="KW-0150">Chloroplast</keyword>
<dbReference type="InterPro" id="IPR007645">
    <property type="entry name" value="RNA_pol_Rpb2_3"/>
</dbReference>
<evidence type="ECO:0000256" key="4">
    <source>
        <dbReference type="ARBA" id="ARBA00022695"/>
    </source>
</evidence>
<dbReference type="GO" id="GO:0003677">
    <property type="term" value="F:DNA binding"/>
    <property type="evidence" value="ECO:0007669"/>
    <property type="project" value="UniProtKB-UniRule"/>
</dbReference>
<dbReference type="Gene3D" id="2.40.50.150">
    <property type="match status" value="1"/>
</dbReference>
<sequence>MNYITALPDFIEMQRISFCWFISQGLNEELAMFSRIHDFSYNTEYVLFGSEYSLVKPIYNIVRAKKYTTNYSAQLVIPLEVRNKKLNTIRYHNQFPIINLPLMTTYATFIINGCERVIVSQIIRSPGIYFEKNKNQKKRKLIKRNLPTEINKLRSFVPLGESFLSEQTLSFLSNPYSQTLYQYSFNQIKKSDKSSYFYFLELFKIFKIISQTIQKNEKLNRIKLFVHWLNLKDKSNLPIHSNNRKLLIEKWNLILKSLVKYQLINNLLTTNTKNFDIKWKNKIYQTQIDNSKLKEKILNLISYYEQIIQLEFNKQFLIILINENKELKQINQFKFLNKRYTFTTNNLKRLINNLKSNSLKPNIYFSVSLKELTKYKQKKRKLKDFDNLIISKPNLLNLNSLQIEQIKFQNEIDNSFEFKYEINEEKKRIKYLKSRSEIIQYKEFHEIKDSYKEKYREKDFYTAILIPESGSWIRFTFQKNTQINKYKYPLKNQEDEVIIQLDKFTQKPVIHLLKEMGLTDLEICQNLENADFFYFNKPLITNSVNSNQPLLRFDLKSDYYKNISEFSRIFDNRYYRLGKVGRFKINNRLNLKINSEIQTLTYQDIFAIIDSLITLSISKTIGDDIDHLKNRRVRSVGELLQNLFKIGFQRLLRKLRSQTNKIDSSQLSSFNIVGATIREFFGSSQLSQYMDQTNPLSSLTHRRRISGLGPGGFDRDRISFAVRDIHPSHYGRICPIETPEGQNVGLIASLTTCARVNKSGFIETPFWRVINGKVMKNGNPIYLTADIEDFYKIAPADIATNEQNYLTKSLIPVRYKQDFITVTPFEVDFISISPIQVVSVAASLIPFFEHDDANRALMGSNMQRQSVPLILPQKPIVGTGLENQIALDSGFAISAHKSGTVHSVTADQIIIKDNFNKEIKYSLQKYQRSNQETCINHRPIVWKGEKIQSGQILTDGPGINTGELALGQNVLIGYMPWQGYNFEDAILINERLVYEDVFTSIHIEKYEIEIDQTAEVFEKTTKNIPNLNFSDVQHLNEDGIVSIGTFVKPGDILVGKVIEKDDSEQLPEAKLLRAIFGAKAKGVRDTSFRMPEGEYGRVIETLTFNRRTKLAYKFEKIQIFIAQIRKIQVGDKIAGRHGNKGIISRILPRQDMPFLPDGTPIDIILNPLGVPSRMNVGQLYECLLGLAGHKLNRRFKILPFDEMYGQEVSRILINKKLRQASIERNEAWLFNPYSPGKMVLVDGRTGKEFDNPITVGNAYMLKLIHLVDDKMHARATGPYSLVTQQPLGGKAQHGGQRFGEMEVWALEGFGAAFTLKELLTIKSDDMEGRNDTLNAIVKGQSIPTSGIPESFKVLLQELRSIGLDISSYRIEQFNTNQNYEVEVNLIEKYDPLTKTFPPTSNLTSISF</sequence>
<keyword evidence="3 7" id="KW-0808">Transferase</keyword>
<dbReference type="InterPro" id="IPR037033">
    <property type="entry name" value="DNA-dir_RNAP_su2_hyb_sf"/>
</dbReference>
<dbReference type="HAMAP" id="MF_01321">
    <property type="entry name" value="RNApol_bact_RpoB"/>
    <property type="match status" value="1"/>
</dbReference>
<feature type="domain" description="DNA-directed RNA polymerase subunit 2 hybrid-binding" evidence="10">
    <location>
        <begin position="895"/>
        <end position="1292"/>
    </location>
</feature>
<reference evidence="15" key="1">
    <citation type="journal article" date="2018" name="Adv. Bot. Res.">
        <title>Evolution of the Plastid Genomes in Diatoms.</title>
        <authorList>
            <person name="Yu M."/>
            <person name="Ashworth M.P."/>
            <person name="Hajrah N.H."/>
            <person name="Khiyami M.A."/>
            <person name="Sabir M.J."/>
            <person name="Alhebshi A.M."/>
            <person name="Al-Malki A.L."/>
            <person name="Sabir J.S.M."/>
            <person name="Theriot E.C."/>
            <person name="Jansen R.K."/>
        </authorList>
    </citation>
    <scope>NUCLEOTIDE SEQUENCE</scope>
</reference>
<geneLocation type="chloroplast" evidence="15"/>
<dbReference type="SUPFAM" id="SSF64484">
    <property type="entry name" value="beta and beta-prime subunits of DNA dependent RNA-polymerase"/>
    <property type="match status" value="2"/>
</dbReference>
<evidence type="ECO:0000256" key="6">
    <source>
        <dbReference type="ARBA" id="ARBA00048552"/>
    </source>
</evidence>
<keyword evidence="4 7" id="KW-0548">Nucleotidyltransferase</keyword>
<comment type="function">
    <text evidence="7 9">DNA-dependent RNA polymerase catalyzes the transcription of DNA into RNA using the four ribonucleoside triphosphates as substrates.</text>
</comment>
<dbReference type="Gene3D" id="2.30.150.10">
    <property type="entry name" value="DNA-directed RNA polymerase, beta subunit, external 1 domain"/>
    <property type="match status" value="1"/>
</dbReference>
<comment type="similarity">
    <text evidence="1 7 8">Belongs to the RNA polymerase beta chain family.</text>
</comment>
<dbReference type="InterPro" id="IPR007642">
    <property type="entry name" value="RNA_pol_Rpb2_2"/>
</dbReference>
<name>A0A2U9NTE6_9STRA</name>
<dbReference type="Gene3D" id="3.90.1110.10">
    <property type="entry name" value="RNA polymerase Rpb2, domain 2"/>
    <property type="match status" value="1"/>
</dbReference>
<dbReference type="InterPro" id="IPR042107">
    <property type="entry name" value="DNA-dir_RNA_pol_bsu_ext_1_sf"/>
</dbReference>
<keyword evidence="15" id="KW-0934">Plastid</keyword>
<dbReference type="GO" id="GO:0006351">
    <property type="term" value="P:DNA-templated transcription"/>
    <property type="evidence" value="ECO:0007669"/>
    <property type="project" value="UniProtKB-UniRule"/>
</dbReference>
<evidence type="ECO:0000256" key="9">
    <source>
        <dbReference type="RuleBase" id="RU363031"/>
    </source>
</evidence>
<dbReference type="GO" id="GO:0032549">
    <property type="term" value="F:ribonucleoside binding"/>
    <property type="evidence" value="ECO:0007669"/>
    <property type="project" value="InterPro"/>
</dbReference>
<keyword evidence="2 7" id="KW-0240">DNA-directed RNA polymerase</keyword>
<dbReference type="InterPro" id="IPR015712">
    <property type="entry name" value="DNA-dir_RNA_pol_su2"/>
</dbReference>
<dbReference type="InterPro" id="IPR007641">
    <property type="entry name" value="RNA_pol_Rpb2_7"/>
</dbReference>
<comment type="catalytic activity">
    <reaction evidence="6 7 9">
        <text>RNA(n) + a ribonucleoside 5'-triphosphate = RNA(n+1) + diphosphate</text>
        <dbReference type="Rhea" id="RHEA:21248"/>
        <dbReference type="Rhea" id="RHEA-COMP:14527"/>
        <dbReference type="Rhea" id="RHEA-COMP:17342"/>
        <dbReference type="ChEBI" id="CHEBI:33019"/>
        <dbReference type="ChEBI" id="CHEBI:61557"/>
        <dbReference type="ChEBI" id="CHEBI:140395"/>
        <dbReference type="EC" id="2.7.7.6"/>
    </reaction>
</comment>
<dbReference type="InterPro" id="IPR007121">
    <property type="entry name" value="RNA_pol_bsu_CS"/>
</dbReference>
<dbReference type="GO" id="GO:0003899">
    <property type="term" value="F:DNA-directed RNA polymerase activity"/>
    <property type="evidence" value="ECO:0007669"/>
    <property type="project" value="UniProtKB-UniRule"/>
</dbReference>
<dbReference type="Pfam" id="PF10385">
    <property type="entry name" value="RNA_pol_Rpb2_45"/>
    <property type="match status" value="1"/>
</dbReference>
<feature type="domain" description="DNA-directed RNA polymerase beta subunit external 1" evidence="14">
    <location>
        <begin position="767"/>
        <end position="833"/>
    </location>
</feature>
<evidence type="ECO:0000259" key="10">
    <source>
        <dbReference type="Pfam" id="PF00562"/>
    </source>
</evidence>
<evidence type="ECO:0000256" key="7">
    <source>
        <dbReference type="HAMAP-Rule" id="MF_01321"/>
    </source>
</evidence>
<evidence type="ECO:0000256" key="3">
    <source>
        <dbReference type="ARBA" id="ARBA00022679"/>
    </source>
</evidence>
<evidence type="ECO:0000256" key="5">
    <source>
        <dbReference type="ARBA" id="ARBA00023163"/>
    </source>
</evidence>
<proteinExistence type="inferred from homology"/>
<dbReference type="GO" id="GO:0009507">
    <property type="term" value="C:chloroplast"/>
    <property type="evidence" value="ECO:0007669"/>
    <property type="project" value="UniProtKB-SubCell"/>
</dbReference>
<dbReference type="GeneID" id="36960352"/>
<evidence type="ECO:0000256" key="2">
    <source>
        <dbReference type="ARBA" id="ARBA00022478"/>
    </source>
</evidence>
<evidence type="ECO:0000313" key="15">
    <source>
        <dbReference type="EMBL" id="AWT40407.1"/>
    </source>
</evidence>
<dbReference type="Gene3D" id="2.40.270.10">
    <property type="entry name" value="DNA-directed RNA polymerase, subunit 2, domain 6"/>
    <property type="match status" value="1"/>
</dbReference>
<evidence type="ECO:0000256" key="1">
    <source>
        <dbReference type="ARBA" id="ARBA00006835"/>
    </source>
</evidence>
<dbReference type="NCBIfam" id="NF001616">
    <property type="entry name" value="PRK00405.1"/>
    <property type="match status" value="1"/>
</dbReference>
<protein>
    <recommendedName>
        <fullName evidence="7">DNA-directed RNA polymerase subunit beta</fullName>
        <ecNumber evidence="7">2.7.7.6</ecNumber>
    </recommendedName>
    <alternativeName>
        <fullName evidence="7">PEP</fullName>
    </alternativeName>
    <alternativeName>
        <fullName evidence="7">Plastid-encoded RNA polymerase subunit beta</fullName>
        <shortName evidence="7">RNA polymerase subunit beta</shortName>
    </alternativeName>
</protein>
<dbReference type="Pfam" id="PF00562">
    <property type="entry name" value="RNA_pol_Rpb2_6"/>
    <property type="match status" value="1"/>
</dbReference>
<dbReference type="Gene3D" id="3.90.1100.10">
    <property type="match status" value="2"/>
</dbReference>
<dbReference type="RefSeq" id="YP_009497694.1">
    <property type="nucleotide sequence ID" value="NC_038009.1"/>
</dbReference>
<feature type="domain" description="RNA polymerase Rpb2" evidence="12">
    <location>
        <begin position="479"/>
        <end position="634"/>
    </location>
</feature>
<dbReference type="GO" id="GO:0000428">
    <property type="term" value="C:DNA-directed RNA polymerase complex"/>
    <property type="evidence" value="ECO:0007669"/>
    <property type="project" value="UniProtKB-KW"/>
</dbReference>
<dbReference type="Gene3D" id="3.90.1800.10">
    <property type="entry name" value="RNA polymerase alpha subunit dimerisation domain"/>
    <property type="match status" value="1"/>
</dbReference>
<evidence type="ECO:0000259" key="11">
    <source>
        <dbReference type="Pfam" id="PF04560"/>
    </source>
</evidence>
<dbReference type="Pfam" id="PF04561">
    <property type="entry name" value="RNA_pol_Rpb2_2"/>
    <property type="match status" value="1"/>
</dbReference>
<feature type="domain" description="RNA polymerase Rpb2" evidence="13">
    <location>
        <begin position="688"/>
        <end position="756"/>
    </location>
</feature>
<dbReference type="EC" id="2.7.7.6" evidence="7"/>
<dbReference type="InterPro" id="IPR007120">
    <property type="entry name" value="DNA-dir_RNAP_su2_dom"/>
</dbReference>
<organism evidence="15">
    <name type="scientific">Acanthoceras zachariasii</name>
    <dbReference type="NCBI Taxonomy" id="451788"/>
    <lineage>
        <taxon>Eukaryota</taxon>
        <taxon>Sar</taxon>
        <taxon>Stramenopiles</taxon>
        <taxon>Ochrophyta</taxon>
        <taxon>Bacillariophyta</taxon>
        <taxon>Coscinodiscophyceae</taxon>
        <taxon>Chaetocerotophycidae</taxon>
        <taxon>Chaetocerotales</taxon>
        <taxon>Acanthocerataceae</taxon>
        <taxon>Acanthoceras</taxon>
    </lineage>
</organism>
<dbReference type="Gene3D" id="2.40.50.100">
    <property type="match status" value="1"/>
</dbReference>
<comment type="subunit">
    <text evidence="7 9">In plastids the minimal PEP RNA polymerase catalytic core is composed of four subunits: alpha, beta, beta', and beta''. When a (nuclear-encoded) sigma factor is associated with the core the holoenzyme is formed, which can initiate transcription.</text>
</comment>
<dbReference type="PROSITE" id="PS01166">
    <property type="entry name" value="RNA_POL_BETA"/>
    <property type="match status" value="1"/>
</dbReference>
<evidence type="ECO:0000259" key="13">
    <source>
        <dbReference type="Pfam" id="PF04565"/>
    </source>
</evidence>
<dbReference type="Pfam" id="PF04560">
    <property type="entry name" value="RNA_pol_Rpb2_7"/>
    <property type="match status" value="1"/>
</dbReference>